<keyword evidence="9 10" id="KW-0496">Mitochondrion</keyword>
<protein>
    <recommendedName>
        <fullName evidence="3 9">NADH-ubiquinone oxidoreductase chain 3</fullName>
        <ecNumber evidence="9">7.1.1.2</ecNumber>
    </recommendedName>
</protein>
<evidence type="ECO:0000256" key="1">
    <source>
        <dbReference type="ARBA" id="ARBA00004370"/>
    </source>
</evidence>
<evidence type="ECO:0000256" key="8">
    <source>
        <dbReference type="ARBA" id="ARBA00049551"/>
    </source>
</evidence>
<keyword evidence="9" id="KW-0249">Electron transport</keyword>
<comment type="function">
    <text evidence="9">Core subunit of the mitochondrial membrane respiratory chain NADH dehydrogenase (Complex I) which catalyzes electron transfer from NADH through the respiratory chain, using ubiquinone as an electron acceptor. Essential for the catalytic activity of complex I.</text>
</comment>
<dbReference type="InterPro" id="IPR000440">
    <property type="entry name" value="NADH_UbQ/plastoQ_OxRdtase_su3"/>
</dbReference>
<keyword evidence="9" id="KW-0520">NAD</keyword>
<dbReference type="EC" id="7.1.1.2" evidence="9"/>
<evidence type="ECO:0000256" key="7">
    <source>
        <dbReference type="ARBA" id="ARBA00023136"/>
    </source>
</evidence>
<dbReference type="EMBL" id="KK198105">
    <property type="protein sequence ID" value="KCV67180.1"/>
    <property type="molecule type" value="Genomic_DNA"/>
</dbReference>
<dbReference type="PANTHER" id="PTHR11058:SF9">
    <property type="entry name" value="NADH-UBIQUINONE OXIDOREDUCTASE CHAIN 3"/>
    <property type="match status" value="1"/>
</dbReference>
<feature type="transmembrane region" description="Helical" evidence="9">
    <location>
        <begin position="46"/>
        <end position="68"/>
    </location>
</feature>
<dbReference type="GO" id="GO:0008137">
    <property type="term" value="F:NADH dehydrogenase (ubiquinone) activity"/>
    <property type="evidence" value="ECO:0007669"/>
    <property type="project" value="UniProtKB-UniRule"/>
</dbReference>
<proteinExistence type="inferred from homology"/>
<keyword evidence="9" id="KW-0679">Respiratory chain</keyword>
<dbReference type="RefSeq" id="XP_009498414.1">
    <property type="nucleotide sequence ID" value="NW_009243182.1"/>
</dbReference>
<keyword evidence="9 10" id="KW-0830">Ubiquinone</keyword>
<dbReference type="Gene3D" id="1.20.58.1610">
    <property type="entry name" value="NADH:ubiquinone/plastoquinone oxidoreductase, chain 3"/>
    <property type="match status" value="1"/>
</dbReference>
<dbReference type="PANTHER" id="PTHR11058">
    <property type="entry name" value="NADH-UBIQUINONE OXIDOREDUCTASE CHAIN 3"/>
    <property type="match status" value="1"/>
</dbReference>
<comment type="catalytic activity">
    <reaction evidence="8 9">
        <text>a ubiquinone + NADH + 5 H(+)(in) = a ubiquinol + NAD(+) + 4 H(+)(out)</text>
        <dbReference type="Rhea" id="RHEA:29091"/>
        <dbReference type="Rhea" id="RHEA-COMP:9565"/>
        <dbReference type="Rhea" id="RHEA-COMP:9566"/>
        <dbReference type="ChEBI" id="CHEBI:15378"/>
        <dbReference type="ChEBI" id="CHEBI:16389"/>
        <dbReference type="ChEBI" id="CHEBI:17976"/>
        <dbReference type="ChEBI" id="CHEBI:57540"/>
        <dbReference type="ChEBI" id="CHEBI:57945"/>
        <dbReference type="EC" id="7.1.1.2"/>
    </reaction>
</comment>
<keyword evidence="7 9" id="KW-0472">Membrane</keyword>
<dbReference type="GO" id="GO:0030964">
    <property type="term" value="C:NADH dehydrogenase complex"/>
    <property type="evidence" value="ECO:0007669"/>
    <property type="project" value="TreeGrafter"/>
</dbReference>
<keyword evidence="5 9" id="KW-0812">Transmembrane</keyword>
<organism evidence="10">
    <name type="scientific">Fonticula alba</name>
    <name type="common">Slime mold</name>
    <dbReference type="NCBI Taxonomy" id="691883"/>
    <lineage>
        <taxon>Eukaryota</taxon>
        <taxon>Rotosphaerida</taxon>
        <taxon>Fonticulaceae</taxon>
        <taxon>Fonticula</taxon>
    </lineage>
</organism>
<geneLocation type="mitochondrion" evidence="10"/>
<dbReference type="AlphaFoldDB" id="A0A058YYU4"/>
<dbReference type="STRING" id="691883.A0A058YYU4"/>
<feature type="transmembrane region" description="Helical" evidence="9">
    <location>
        <begin position="80"/>
        <end position="102"/>
    </location>
</feature>
<dbReference type="GeneID" id="20531125"/>
<name>A0A058YYU4_FONAL</name>
<dbReference type="InterPro" id="IPR038430">
    <property type="entry name" value="NDAH_ubi_oxred_su3_sf"/>
</dbReference>
<comment type="subcellular location">
    <subcellularLocation>
        <location evidence="1">Membrane</location>
    </subcellularLocation>
    <subcellularLocation>
        <location evidence="9">Mitochondrion membrane</location>
        <topology evidence="9">Multi-pass membrane protein</topology>
    </subcellularLocation>
</comment>
<evidence type="ECO:0000313" key="10">
    <source>
        <dbReference type="EMBL" id="KCV67180.1"/>
    </source>
</evidence>
<sequence>MTLSLVIYTAGYCVTNNHRTDLNKISAYECGYSPNSHESNQYNANFIIICLLFLLIDLEILFLVPFLYTVDSIDTTTWNIFIYCMCTIIGGIIFELLTSSFGKLGKIIKQNK</sequence>
<evidence type="ECO:0000256" key="4">
    <source>
        <dbReference type="ARBA" id="ARBA00022448"/>
    </source>
</evidence>
<gene>
    <name evidence="10" type="ORF">H696_09008</name>
</gene>
<reference evidence="10" key="1">
    <citation type="submission" date="2013-04" db="EMBL/GenBank/DDBJ databases">
        <title>The Genome Sequence of Fonticula alba ATCC 38817.</title>
        <authorList>
            <consortium name="The Broad Institute Genomics Platform"/>
            <person name="Russ C."/>
            <person name="Cuomo C."/>
            <person name="Burger G."/>
            <person name="Gray M.W."/>
            <person name="Holland P.W.H."/>
            <person name="King N."/>
            <person name="Lang F.B.F."/>
            <person name="Roger A.J."/>
            <person name="Ruiz-Trillo I."/>
            <person name="Brown M."/>
            <person name="Walker B."/>
            <person name="Young S."/>
            <person name="Zeng Q."/>
            <person name="Gargeya S."/>
            <person name="Fitzgerald M."/>
            <person name="Haas B."/>
            <person name="Abouelleil A."/>
            <person name="Allen A.W."/>
            <person name="Alvarado L."/>
            <person name="Arachchi H.M."/>
            <person name="Berlin A.M."/>
            <person name="Chapman S.B."/>
            <person name="Gainer-Dewar J."/>
            <person name="Goldberg J."/>
            <person name="Griggs A."/>
            <person name="Gujja S."/>
            <person name="Hansen M."/>
            <person name="Howarth C."/>
            <person name="Imamovic A."/>
            <person name="Ireland A."/>
            <person name="Larimer J."/>
            <person name="McCowan C."/>
            <person name="Murphy C."/>
            <person name="Pearson M."/>
            <person name="Poon T.W."/>
            <person name="Priest M."/>
            <person name="Roberts A."/>
            <person name="Saif S."/>
            <person name="Shea T."/>
            <person name="Sisk P."/>
            <person name="Sykes S."/>
            <person name="Wortman J."/>
            <person name="Nusbaum C."/>
            <person name="Birren B."/>
        </authorList>
    </citation>
    <scope>NUCLEOTIDE SEQUENCE [LARGE SCALE GENOMIC DNA]</scope>
    <source>
        <strain evidence="10">ATCC 38817</strain>
    </source>
</reference>
<evidence type="ECO:0000256" key="3">
    <source>
        <dbReference type="ARBA" id="ARBA00021007"/>
    </source>
</evidence>
<keyword evidence="6 9" id="KW-1133">Transmembrane helix</keyword>
<evidence type="ECO:0000256" key="6">
    <source>
        <dbReference type="ARBA" id="ARBA00022989"/>
    </source>
</evidence>
<dbReference type="Pfam" id="PF00507">
    <property type="entry name" value="Oxidored_q4"/>
    <property type="match status" value="1"/>
</dbReference>
<keyword evidence="4 9" id="KW-0813">Transport</keyword>
<evidence type="ECO:0000256" key="2">
    <source>
        <dbReference type="ARBA" id="ARBA00008472"/>
    </source>
</evidence>
<evidence type="ECO:0000313" key="11">
    <source>
        <dbReference type="Proteomes" id="UP000030693"/>
    </source>
</evidence>
<dbReference type="GO" id="GO:0031966">
    <property type="term" value="C:mitochondrial membrane"/>
    <property type="evidence" value="ECO:0007669"/>
    <property type="project" value="UniProtKB-SubCell"/>
</dbReference>
<evidence type="ECO:0000256" key="5">
    <source>
        <dbReference type="ARBA" id="ARBA00022692"/>
    </source>
</evidence>
<keyword evidence="11" id="KW-1185">Reference proteome</keyword>
<keyword evidence="9" id="KW-1278">Translocase</keyword>
<comment type="similarity">
    <text evidence="2 9">Belongs to the complex I subunit 3 family.</text>
</comment>
<accession>A0A058YYU4</accession>
<dbReference type="Proteomes" id="UP000030693">
    <property type="component" value="Unassembled WGS sequence"/>
</dbReference>
<evidence type="ECO:0000256" key="9">
    <source>
        <dbReference type="RuleBase" id="RU003640"/>
    </source>
</evidence>